<feature type="transmembrane region" description="Helical" evidence="1">
    <location>
        <begin position="121"/>
        <end position="140"/>
    </location>
</feature>
<feature type="transmembrane region" description="Helical" evidence="1">
    <location>
        <begin position="91"/>
        <end position="109"/>
    </location>
</feature>
<organism evidence="3">
    <name type="scientific">Salpingoeca rosetta (strain ATCC 50818 / BSB-021)</name>
    <dbReference type="NCBI Taxonomy" id="946362"/>
    <lineage>
        <taxon>Eukaryota</taxon>
        <taxon>Choanoflagellata</taxon>
        <taxon>Craspedida</taxon>
        <taxon>Salpingoecidae</taxon>
        <taxon>Salpingoeca</taxon>
    </lineage>
</organism>
<dbReference type="KEGG" id="sre:PTSG_05217"/>
<accession>F2UAU7</accession>
<feature type="transmembrane region" description="Helical" evidence="1">
    <location>
        <begin position="147"/>
        <end position="167"/>
    </location>
</feature>
<dbReference type="RefSeq" id="XP_004993795.1">
    <property type="nucleotide sequence ID" value="XM_004993738.1"/>
</dbReference>
<evidence type="ECO:0008006" key="4">
    <source>
        <dbReference type="Google" id="ProtNLM"/>
    </source>
</evidence>
<evidence type="ECO:0000313" key="3">
    <source>
        <dbReference type="Proteomes" id="UP000007799"/>
    </source>
</evidence>
<dbReference type="AlphaFoldDB" id="F2UAU7"/>
<feature type="transmembrane region" description="Helical" evidence="1">
    <location>
        <begin position="187"/>
        <end position="206"/>
    </location>
</feature>
<dbReference type="EMBL" id="GL832966">
    <property type="protein sequence ID" value="EGD73513.1"/>
    <property type="molecule type" value="Genomic_DNA"/>
</dbReference>
<dbReference type="eggNOG" id="ENOG502SBDW">
    <property type="taxonomic scope" value="Eukaryota"/>
</dbReference>
<dbReference type="OrthoDB" id="10579653at2759"/>
<evidence type="ECO:0000313" key="2">
    <source>
        <dbReference type="EMBL" id="EGD73513.1"/>
    </source>
</evidence>
<feature type="transmembrane region" description="Helical" evidence="1">
    <location>
        <begin position="58"/>
        <end position="79"/>
    </location>
</feature>
<keyword evidence="1" id="KW-0472">Membrane</keyword>
<keyword evidence="3" id="KW-1185">Reference proteome</keyword>
<keyword evidence="1" id="KW-0812">Transmembrane</keyword>
<sequence length="270" mass="28659">MAREEHNHAGASEDIEEQPELRRRVSGSLLICLIASVIEFATAADFCDTSDSCDDPYVAWAIAVGVISAFFCFVRLAFIFQHFHLRDTFDVVLSLVLVVLWAFGAAFNTSTEGPFPFTGNGYIFTWIAFLAAMVYAATALPHAVAKVRATVVAINTSLLILLFTSLVEMSVSADVCSAVDDCSDRNGFAVAVGAASAAICFILILIARFSPDLAQPSMKIMSVFLLVWWAAGAGVNTSAEGPFNSSCGAARGTANACAFESCGCELSTTS</sequence>
<feature type="transmembrane region" description="Helical" evidence="1">
    <location>
        <begin position="27"/>
        <end position="46"/>
    </location>
</feature>
<reference evidence="2" key="1">
    <citation type="submission" date="2009-08" db="EMBL/GenBank/DDBJ databases">
        <title>Annotation of Salpingoeca rosetta.</title>
        <authorList>
            <consortium name="The Broad Institute Genome Sequencing Platform"/>
            <person name="Russ C."/>
            <person name="Cuomo C."/>
            <person name="Burger G."/>
            <person name="Gray M.W."/>
            <person name="Holland P.W.H."/>
            <person name="King N."/>
            <person name="Lang F.B.F."/>
            <person name="Roger A.J."/>
            <person name="Ruiz-Trillo I."/>
            <person name="Young S.K."/>
            <person name="Zeng Q."/>
            <person name="Gargeya S."/>
            <person name="Alvarado L."/>
            <person name="Berlin A."/>
            <person name="Chapman S.B."/>
            <person name="Chen Z."/>
            <person name="Freedman E."/>
            <person name="Gellesch M."/>
            <person name="Goldberg J."/>
            <person name="Griggs A."/>
            <person name="Gujja S."/>
            <person name="Heilman E."/>
            <person name="Heiman D."/>
            <person name="Howarth C."/>
            <person name="Mehta T."/>
            <person name="Neiman D."/>
            <person name="Pearson M."/>
            <person name="Roberts A."/>
            <person name="Saif S."/>
            <person name="Shea T."/>
            <person name="Shenoy N."/>
            <person name="Sisk P."/>
            <person name="Stolte C."/>
            <person name="Sykes S."/>
            <person name="White J."/>
            <person name="Yandava C."/>
            <person name="Haas B."/>
            <person name="Nusbaum C."/>
            <person name="Birren B."/>
        </authorList>
    </citation>
    <scope>NUCLEOTIDE SEQUENCE [LARGE SCALE GENOMIC DNA]</scope>
    <source>
        <strain evidence="2">ATCC 50818</strain>
    </source>
</reference>
<evidence type="ECO:0000256" key="1">
    <source>
        <dbReference type="SAM" id="Phobius"/>
    </source>
</evidence>
<dbReference type="GeneID" id="16074374"/>
<gene>
    <name evidence="2" type="ORF">PTSG_05217</name>
</gene>
<name>F2UAU7_SALR5</name>
<protein>
    <recommendedName>
        <fullName evidence="4">MARVEL domain-containing protein</fullName>
    </recommendedName>
</protein>
<dbReference type="InParanoid" id="F2UAU7"/>
<proteinExistence type="predicted"/>
<dbReference type="Proteomes" id="UP000007799">
    <property type="component" value="Unassembled WGS sequence"/>
</dbReference>
<keyword evidence="1" id="KW-1133">Transmembrane helix</keyword>